<evidence type="ECO:0000313" key="3">
    <source>
        <dbReference type="Proteomes" id="UP001165085"/>
    </source>
</evidence>
<comment type="caution">
    <text evidence="2">The sequence shown here is derived from an EMBL/GenBank/DDBJ whole genome shotgun (WGS) entry which is preliminary data.</text>
</comment>
<gene>
    <name evidence="2" type="ORF">TrST_g7926</name>
</gene>
<proteinExistence type="predicted"/>
<dbReference type="AlphaFoldDB" id="A0A9W7BU91"/>
<evidence type="ECO:0000313" key="2">
    <source>
        <dbReference type="EMBL" id="GMH93862.1"/>
    </source>
</evidence>
<protein>
    <recommendedName>
        <fullName evidence="4">DUF1294 domain-containing protein</fullName>
    </recommendedName>
</protein>
<dbReference type="Proteomes" id="UP001165085">
    <property type="component" value="Unassembled WGS sequence"/>
</dbReference>
<keyword evidence="1" id="KW-1133">Transmembrane helix</keyword>
<keyword evidence="3" id="KW-1185">Reference proteome</keyword>
<accession>A0A9W7BU91</accession>
<keyword evidence="1" id="KW-0472">Membrane</keyword>
<sequence>MWLGPVAGTLSLRYHLTIDFIAFFVSLYDKLIAKSSTRFLYRIPESTFYLLAFCGGGWGLILSFIFFNHKVRKTRFLAKCGAALVLRILLYSIIS</sequence>
<evidence type="ECO:0008006" key="4">
    <source>
        <dbReference type="Google" id="ProtNLM"/>
    </source>
</evidence>
<dbReference type="InterPro" id="IPR010718">
    <property type="entry name" value="DUF1294"/>
</dbReference>
<evidence type="ECO:0000256" key="1">
    <source>
        <dbReference type="SAM" id="Phobius"/>
    </source>
</evidence>
<dbReference type="Pfam" id="PF06961">
    <property type="entry name" value="DUF1294"/>
    <property type="match status" value="1"/>
</dbReference>
<keyword evidence="1" id="KW-0812">Transmembrane</keyword>
<name>A0A9W7BU91_9STRA</name>
<reference evidence="3" key="1">
    <citation type="journal article" date="2023" name="Commun. Biol.">
        <title>Genome analysis of Parmales, the sister group of diatoms, reveals the evolutionary specialization of diatoms from phago-mixotrophs to photoautotrophs.</title>
        <authorList>
            <person name="Ban H."/>
            <person name="Sato S."/>
            <person name="Yoshikawa S."/>
            <person name="Yamada K."/>
            <person name="Nakamura Y."/>
            <person name="Ichinomiya M."/>
            <person name="Sato N."/>
            <person name="Blanc-Mathieu R."/>
            <person name="Endo H."/>
            <person name="Kuwata A."/>
            <person name="Ogata H."/>
        </authorList>
    </citation>
    <scope>NUCLEOTIDE SEQUENCE [LARGE SCALE GENOMIC DNA]</scope>
    <source>
        <strain evidence="3">NIES 3701</strain>
    </source>
</reference>
<organism evidence="2 3">
    <name type="scientific">Triparma strigata</name>
    <dbReference type="NCBI Taxonomy" id="1606541"/>
    <lineage>
        <taxon>Eukaryota</taxon>
        <taxon>Sar</taxon>
        <taxon>Stramenopiles</taxon>
        <taxon>Ochrophyta</taxon>
        <taxon>Bolidophyceae</taxon>
        <taxon>Parmales</taxon>
        <taxon>Triparmaceae</taxon>
        <taxon>Triparma</taxon>
    </lineage>
</organism>
<feature type="transmembrane region" description="Helical" evidence="1">
    <location>
        <begin position="48"/>
        <end position="67"/>
    </location>
</feature>
<dbReference type="EMBL" id="BRXY01000422">
    <property type="protein sequence ID" value="GMH93862.1"/>
    <property type="molecule type" value="Genomic_DNA"/>
</dbReference>